<dbReference type="NCBIfam" id="TIGR01679">
    <property type="entry name" value="bact_FAD_ox"/>
    <property type="match status" value="1"/>
</dbReference>
<keyword evidence="1" id="KW-0560">Oxidoreductase</keyword>
<dbReference type="GO" id="GO:0003885">
    <property type="term" value="F:D-arabinono-1,4-lactone oxidase activity"/>
    <property type="evidence" value="ECO:0007669"/>
    <property type="project" value="InterPro"/>
</dbReference>
<dbReference type="InterPro" id="IPR016166">
    <property type="entry name" value="FAD-bd_PCMH"/>
</dbReference>
<name>A0A2U1T019_9MICO</name>
<protein>
    <submittedName>
        <fullName evidence="3">FAD-linked oxidoreductase</fullName>
    </submittedName>
</protein>
<evidence type="ECO:0000256" key="1">
    <source>
        <dbReference type="ARBA" id="ARBA00023002"/>
    </source>
</evidence>
<dbReference type="Gene3D" id="3.30.70.2520">
    <property type="match status" value="1"/>
</dbReference>
<evidence type="ECO:0000313" key="4">
    <source>
        <dbReference type="Proteomes" id="UP000244978"/>
    </source>
</evidence>
<dbReference type="Proteomes" id="UP000244978">
    <property type="component" value="Unassembled WGS sequence"/>
</dbReference>
<dbReference type="Pfam" id="PF04030">
    <property type="entry name" value="ALO"/>
    <property type="match status" value="1"/>
</dbReference>
<reference evidence="4" key="1">
    <citation type="submission" date="2018-04" db="EMBL/GenBank/DDBJ databases">
        <authorList>
            <person name="Liu S."/>
            <person name="Wang Z."/>
            <person name="Li J."/>
        </authorList>
    </citation>
    <scope>NUCLEOTIDE SEQUENCE [LARGE SCALE GENOMIC DNA]</scope>
    <source>
        <strain evidence="4">S1194</strain>
    </source>
</reference>
<organism evidence="3 4">
    <name type="scientific">Homoserinimonas hongtaonis</name>
    <dbReference type="NCBI Taxonomy" id="2079791"/>
    <lineage>
        <taxon>Bacteria</taxon>
        <taxon>Bacillati</taxon>
        <taxon>Actinomycetota</taxon>
        <taxon>Actinomycetes</taxon>
        <taxon>Micrococcales</taxon>
        <taxon>Microbacteriaceae</taxon>
        <taxon>Homoserinimonas</taxon>
    </lineage>
</organism>
<evidence type="ECO:0000313" key="3">
    <source>
        <dbReference type="EMBL" id="PWB97235.1"/>
    </source>
</evidence>
<dbReference type="PANTHER" id="PTHR43762:SF1">
    <property type="entry name" value="D-ARABINONO-1,4-LACTONE OXIDASE"/>
    <property type="match status" value="1"/>
</dbReference>
<dbReference type="Gene3D" id="3.30.465.10">
    <property type="match status" value="1"/>
</dbReference>
<dbReference type="GO" id="GO:0080049">
    <property type="term" value="F:L-gulono-1,4-lactone dehydrogenase activity"/>
    <property type="evidence" value="ECO:0007669"/>
    <property type="project" value="TreeGrafter"/>
</dbReference>
<dbReference type="Gene3D" id="3.30.43.10">
    <property type="entry name" value="Uridine Diphospho-n-acetylenolpyruvylglucosamine Reductase, domain 2"/>
    <property type="match status" value="1"/>
</dbReference>
<dbReference type="InterPro" id="IPR016167">
    <property type="entry name" value="FAD-bd_PCMH_sub1"/>
</dbReference>
<proteinExistence type="predicted"/>
<dbReference type="SUPFAM" id="SSF56176">
    <property type="entry name" value="FAD-binding/transporter-associated domain-like"/>
    <property type="match status" value="1"/>
</dbReference>
<accession>A0A2U1T019</accession>
<dbReference type="InterPro" id="IPR016171">
    <property type="entry name" value="Vanillyl_alc_oxidase_C-sub2"/>
</dbReference>
<dbReference type="GO" id="GO:0016020">
    <property type="term" value="C:membrane"/>
    <property type="evidence" value="ECO:0007669"/>
    <property type="project" value="InterPro"/>
</dbReference>
<dbReference type="InterPro" id="IPR006094">
    <property type="entry name" value="Oxid_FAD_bind_N"/>
</dbReference>
<evidence type="ECO:0000259" key="2">
    <source>
        <dbReference type="PROSITE" id="PS51387"/>
    </source>
</evidence>
<dbReference type="PIRSF" id="PIRSF000136">
    <property type="entry name" value="LGO_GLO"/>
    <property type="match status" value="1"/>
</dbReference>
<comment type="caution">
    <text evidence="3">The sequence shown here is derived from an EMBL/GenBank/DDBJ whole genome shotgun (WGS) entry which is preliminary data.</text>
</comment>
<gene>
    <name evidence="3" type="ORF">DF220_04875</name>
</gene>
<feature type="domain" description="FAD-binding PCMH-type" evidence="2">
    <location>
        <begin position="24"/>
        <end position="195"/>
    </location>
</feature>
<dbReference type="PANTHER" id="PTHR43762">
    <property type="entry name" value="L-GULONOLACTONE OXIDASE"/>
    <property type="match status" value="1"/>
</dbReference>
<keyword evidence="4" id="KW-1185">Reference proteome</keyword>
<dbReference type="Gene3D" id="1.10.45.10">
    <property type="entry name" value="Vanillyl-alcohol Oxidase, Chain A, domain 4"/>
    <property type="match status" value="1"/>
</dbReference>
<dbReference type="EMBL" id="QEEX01000001">
    <property type="protein sequence ID" value="PWB97235.1"/>
    <property type="molecule type" value="Genomic_DNA"/>
</dbReference>
<sequence>MTSHTTLAPAGLHRGKRWTNWGRVESITPVFVARPTTVDEVVAAVIAARERGLAIKAIGASHSFTAIAAAPGVMLDLAGLEGLISADHSTGRVRLAAGTNLHQLPAILGPLGLALQNMGDIDRQTIAGATSTGTHGTGAAFGGLATQVVGLTLVTADGSILTIDEETNPELLPAARLGLGALGIIVDITLQCVASFVLDAREKPEPFDAVVDNFEARATAVDHFEFYWFPHTTTVLTKTNIRLPAEAQTRPLGGVRRWVDDSLMTNGLFAVTCTAGRAIPSAIPSINRIATRLTGDREFSDASPQVFVSQRSVRFREMEYAIPREAVPVALREIRDLIAAKRWRISFPIEVRVAAADDNWLSTAFERESGYIAIHRYFREDHREYFRAVEAIMRAHCGRPHWGKIHFREASSLREEYPRFDDFLAVRDRLDPDRAFANPYLDRVLGP</sequence>
<dbReference type="InterPro" id="IPR036318">
    <property type="entry name" value="FAD-bd_PCMH-like_sf"/>
</dbReference>
<dbReference type="Pfam" id="PF01565">
    <property type="entry name" value="FAD_binding_4"/>
    <property type="match status" value="1"/>
</dbReference>
<dbReference type="InterPro" id="IPR016169">
    <property type="entry name" value="FAD-bd_PCMH_sub2"/>
</dbReference>
<dbReference type="InterPro" id="IPR010031">
    <property type="entry name" value="FAD_lactone_oxidase-like"/>
</dbReference>
<dbReference type="AlphaFoldDB" id="A0A2U1T019"/>
<dbReference type="InterPro" id="IPR007173">
    <property type="entry name" value="ALO_C"/>
</dbReference>
<dbReference type="PROSITE" id="PS51387">
    <property type="entry name" value="FAD_PCMH"/>
    <property type="match status" value="1"/>
</dbReference>
<dbReference type="RefSeq" id="WP_108997231.1">
    <property type="nucleotide sequence ID" value="NZ_QEEX01000001.1"/>
</dbReference>
<dbReference type="GO" id="GO:0071949">
    <property type="term" value="F:FAD binding"/>
    <property type="evidence" value="ECO:0007669"/>
    <property type="project" value="InterPro"/>
</dbReference>